<accession>A0ABY4VUN4</accession>
<reference evidence="2" key="1">
    <citation type="submission" date="2022-06" db="EMBL/GenBank/DDBJ databases">
        <title>Complete genome sequence and characterization of Cupriavidus gilardii QJ1 isolated from contaminating cells.</title>
        <authorList>
            <person name="Qi J."/>
        </authorList>
    </citation>
    <scope>NUCLEOTIDE SEQUENCE</scope>
    <source>
        <strain evidence="2">QJ1</strain>
    </source>
</reference>
<proteinExistence type="predicted"/>
<feature type="signal peptide" evidence="1">
    <location>
        <begin position="1"/>
        <end position="29"/>
    </location>
</feature>
<keyword evidence="1" id="KW-0732">Signal</keyword>
<evidence type="ECO:0008006" key="4">
    <source>
        <dbReference type="Google" id="ProtNLM"/>
    </source>
</evidence>
<gene>
    <name evidence="2" type="ORF">NDR89_13965</name>
</gene>
<dbReference type="Proteomes" id="UP001056648">
    <property type="component" value="Chromosome 2"/>
</dbReference>
<organism evidence="2 3">
    <name type="scientific">Cupriavidus gilardii</name>
    <dbReference type="NCBI Taxonomy" id="82541"/>
    <lineage>
        <taxon>Bacteria</taxon>
        <taxon>Pseudomonadati</taxon>
        <taxon>Pseudomonadota</taxon>
        <taxon>Betaproteobacteria</taxon>
        <taxon>Burkholderiales</taxon>
        <taxon>Burkholderiaceae</taxon>
        <taxon>Cupriavidus</taxon>
    </lineage>
</organism>
<evidence type="ECO:0000313" key="3">
    <source>
        <dbReference type="Proteomes" id="UP001056648"/>
    </source>
</evidence>
<protein>
    <recommendedName>
        <fullName evidence="4">Transporter</fullName>
    </recommendedName>
</protein>
<evidence type="ECO:0000256" key="1">
    <source>
        <dbReference type="SAM" id="SignalP"/>
    </source>
</evidence>
<sequence>MLPISARLSCLRRAFAATLLLCLTPYAWAARPLVTDDARIVDPQSCQLESWLRFNRDGTERWALPGCNFTGNFEWTFGGSVQRYGDGPGNAITDLQLQGKTVLKPVETNGYGIALTVGMTEYPKAERRRTPGGLYLNLPLTVSMRDDRLLLHANVGATHDRAERQTRMTWGVAGEAAISQRWAMIAESFGESGDRPWIQLGARVWIVPQRVQVDMTWGTQLNQPRETRFVSVGLRLLSPSWGK</sequence>
<keyword evidence="3" id="KW-1185">Reference proteome</keyword>
<feature type="chain" id="PRO_5047233402" description="Transporter" evidence="1">
    <location>
        <begin position="30"/>
        <end position="243"/>
    </location>
</feature>
<name>A0ABY4VUN4_9BURK</name>
<dbReference type="RefSeq" id="WP_252253525.1">
    <property type="nucleotide sequence ID" value="NZ_CP098736.1"/>
</dbReference>
<dbReference type="EMBL" id="CP098736">
    <property type="protein sequence ID" value="USE80848.1"/>
    <property type="molecule type" value="Genomic_DNA"/>
</dbReference>
<evidence type="ECO:0000313" key="2">
    <source>
        <dbReference type="EMBL" id="USE80848.1"/>
    </source>
</evidence>